<dbReference type="EMBL" id="CP001251">
    <property type="protein sequence ID" value="ACK42881.1"/>
    <property type="molecule type" value="Genomic_DNA"/>
</dbReference>
<dbReference type="FunCoup" id="B8E2N7">
    <property type="interactions" value="3"/>
</dbReference>
<accession>B8E2N7</accession>
<evidence type="ECO:0000313" key="2">
    <source>
        <dbReference type="EMBL" id="ACK42881.1"/>
    </source>
</evidence>
<dbReference type="AlphaFoldDB" id="B8E2N7"/>
<dbReference type="eggNOG" id="COG2385">
    <property type="taxonomic scope" value="Bacteria"/>
</dbReference>
<dbReference type="NCBIfam" id="TIGR02669">
    <property type="entry name" value="SpoIID_LytB"/>
    <property type="match status" value="1"/>
</dbReference>
<dbReference type="Pfam" id="PF08486">
    <property type="entry name" value="SpoIID"/>
    <property type="match status" value="1"/>
</dbReference>
<dbReference type="PANTHER" id="PTHR30032">
    <property type="entry name" value="N-ACETYLMURAMOYL-L-ALANINE AMIDASE-RELATED"/>
    <property type="match status" value="1"/>
</dbReference>
<dbReference type="Proteomes" id="UP000007719">
    <property type="component" value="Chromosome"/>
</dbReference>
<evidence type="ECO:0000313" key="3">
    <source>
        <dbReference type="Proteomes" id="UP000007719"/>
    </source>
</evidence>
<reference evidence="3" key="1">
    <citation type="journal article" date="2016" name="Front. Microbiol.">
        <title>The complete genome sequence of hyperthermophile Dictyoglomus turgidum DSM 6724 reveals a specialized carbohydrate fermentor.</title>
        <authorList>
            <person name="Brumm P.J."/>
            <person name="Gowda K."/>
            <person name="Robb F.T."/>
            <person name="Mead D.A."/>
        </authorList>
    </citation>
    <scope>NUCLEOTIDE SEQUENCE [LARGE SCALE GENOMIC DNA]</scope>
    <source>
        <strain evidence="3">DSM 6724 / Z-1310</strain>
    </source>
</reference>
<evidence type="ECO:0000259" key="1">
    <source>
        <dbReference type="Pfam" id="PF08486"/>
    </source>
</evidence>
<dbReference type="InterPro" id="IPR013486">
    <property type="entry name" value="SpoIID/LytB"/>
</dbReference>
<dbReference type="STRING" id="515635.Dtur_1608"/>
<dbReference type="KEGG" id="dtu:Dtur_1608"/>
<dbReference type="OrthoDB" id="9794671at2"/>
<dbReference type="InterPro" id="IPR013693">
    <property type="entry name" value="SpoIID/LytB_N"/>
</dbReference>
<name>B8E2N7_DICTD</name>
<dbReference type="RefSeq" id="WP_012583956.1">
    <property type="nucleotide sequence ID" value="NC_011661.1"/>
</dbReference>
<gene>
    <name evidence="2" type="ordered locus">Dtur_1608</name>
</gene>
<dbReference type="GO" id="GO:0030435">
    <property type="term" value="P:sporulation resulting in formation of a cellular spore"/>
    <property type="evidence" value="ECO:0007669"/>
    <property type="project" value="InterPro"/>
</dbReference>
<dbReference type="HOGENOM" id="CLU_021203_3_3_0"/>
<sequence>MLRRLVIAFFLIFIFVFLNGSYSQNIPLVRIGITKIDSDAYFSNVGRMSTDFLDIKVEGKGYVKVRVKNGSGFIESNTGILSVTLPLRIYPDGYYVNYNSNYYRGYLEILPSGWLINVLNMEEYLLSVVPSEMPVSYPLEALKAQAIASRTYALVNRGKHGEFDLCNTTHCQVYKGMSVENERSTRAVMETLGEVITYNGQLIKAFFHSSSGGYTEDCKYVWGEDLPYLKSVRDVDELINDTWSRVISINELTNKLNSVGINLSDSFSIELEKTNSGRVYTVYFKSDQGIYSLKGTTFRSLFNLPSTLFDMELGSYYLFLSGRGNGHGVGLSQKGARFLAEKGYNYREILKYYYQGVEIVKWY</sequence>
<organism evidence="2 3">
    <name type="scientific">Dictyoglomus turgidum (strain DSM 6724 / Z-1310)</name>
    <dbReference type="NCBI Taxonomy" id="515635"/>
    <lineage>
        <taxon>Bacteria</taxon>
        <taxon>Pseudomonadati</taxon>
        <taxon>Dictyoglomota</taxon>
        <taxon>Dictyoglomia</taxon>
        <taxon>Dictyoglomales</taxon>
        <taxon>Dictyoglomaceae</taxon>
        <taxon>Dictyoglomus</taxon>
    </lineage>
</organism>
<protein>
    <submittedName>
        <fullName evidence="2">SpoIID/LytB domain protein</fullName>
    </submittedName>
</protein>
<feature type="domain" description="Sporulation stage II protein D amidase enhancer LytB N-terminal" evidence="1">
    <location>
        <begin position="115"/>
        <end position="198"/>
    </location>
</feature>
<dbReference type="PANTHER" id="PTHR30032:SF4">
    <property type="entry name" value="AMIDASE ENHANCER"/>
    <property type="match status" value="1"/>
</dbReference>
<keyword evidence="3" id="KW-1185">Reference proteome</keyword>
<dbReference type="EnsemblBacteria" id="ACK42881">
    <property type="protein sequence ID" value="ACK42881"/>
    <property type="gene ID" value="Dtur_1608"/>
</dbReference>
<dbReference type="InParanoid" id="B8E2N7"/>
<proteinExistence type="predicted"/>
<dbReference type="InterPro" id="IPR051922">
    <property type="entry name" value="Bact_Sporulation_Assoc"/>
</dbReference>